<organism evidence="1 2">
    <name type="scientific">Nicrophorus vespilloides</name>
    <name type="common">Boreal carrion beetle</name>
    <dbReference type="NCBI Taxonomy" id="110193"/>
    <lineage>
        <taxon>Eukaryota</taxon>
        <taxon>Metazoa</taxon>
        <taxon>Ecdysozoa</taxon>
        <taxon>Arthropoda</taxon>
        <taxon>Hexapoda</taxon>
        <taxon>Insecta</taxon>
        <taxon>Pterygota</taxon>
        <taxon>Neoptera</taxon>
        <taxon>Endopterygota</taxon>
        <taxon>Coleoptera</taxon>
        <taxon>Polyphaga</taxon>
        <taxon>Staphyliniformia</taxon>
        <taxon>Silphidae</taxon>
        <taxon>Nicrophorinae</taxon>
        <taxon>Nicrophorus</taxon>
    </lineage>
</organism>
<evidence type="ECO:0000313" key="2">
    <source>
        <dbReference type="RefSeq" id="XP_017784234.1"/>
    </source>
</evidence>
<dbReference type="InterPro" id="IPR038606">
    <property type="entry name" value="To_sf"/>
</dbReference>
<dbReference type="InterPro" id="IPR010562">
    <property type="entry name" value="Haemolymph_juvenile_hormone-bd"/>
</dbReference>
<evidence type="ECO:0000313" key="1">
    <source>
        <dbReference type="Proteomes" id="UP000695000"/>
    </source>
</evidence>
<dbReference type="Gene3D" id="3.15.10.30">
    <property type="entry name" value="Haemolymph juvenile hormone binding protein"/>
    <property type="match status" value="1"/>
</dbReference>
<gene>
    <name evidence="2" type="primary">LOC108567931</name>
</gene>
<sequence>MGFQFGIWNYKLTGLEDIEVTKVDADLSNHRISAELLITHGQGVGSCQLKGDLFNLKLNSTGHIFVNGTNVVVNYTIHTKIVEKQGDFHMQIISQEAKAHVNGSFFIHVENLYMGSKSLTQRMNDILNENYHYLFHILEPLLGNALISKIGPGLESLFERYSYDEMFP</sequence>
<protein>
    <submittedName>
        <fullName evidence="2">Uncharacterized protein LOC108567931</fullName>
    </submittedName>
</protein>
<keyword evidence="1" id="KW-1185">Reference proteome</keyword>
<reference evidence="2" key="1">
    <citation type="submission" date="2025-08" db="UniProtKB">
        <authorList>
            <consortium name="RefSeq"/>
        </authorList>
    </citation>
    <scope>IDENTIFICATION</scope>
    <source>
        <tissue evidence="2">Whole Larva</tissue>
    </source>
</reference>
<proteinExistence type="predicted"/>
<dbReference type="Proteomes" id="UP000695000">
    <property type="component" value="Unplaced"/>
</dbReference>
<accession>A0ABM1NBN4</accession>
<dbReference type="RefSeq" id="XP_017784234.1">
    <property type="nucleotide sequence ID" value="XM_017928745.1"/>
</dbReference>
<dbReference type="Pfam" id="PF06585">
    <property type="entry name" value="JHBP"/>
    <property type="match status" value="1"/>
</dbReference>
<dbReference type="GeneID" id="108567931"/>
<dbReference type="PANTHER" id="PTHR11008">
    <property type="entry name" value="PROTEIN TAKEOUT-LIKE PROTEIN"/>
    <property type="match status" value="1"/>
</dbReference>
<dbReference type="PANTHER" id="PTHR11008:SF41">
    <property type="entry name" value="RE70318P"/>
    <property type="match status" value="1"/>
</dbReference>
<name>A0ABM1NBN4_NICVS</name>